<feature type="region of interest" description="Disordered" evidence="1">
    <location>
        <begin position="1"/>
        <end position="37"/>
    </location>
</feature>
<dbReference type="HOGENOM" id="CLU_003418_1_0_1"/>
<feature type="compositionally biased region" description="Basic and acidic residues" evidence="1">
    <location>
        <begin position="112"/>
        <end position="125"/>
    </location>
</feature>
<feature type="region of interest" description="Disordered" evidence="1">
    <location>
        <begin position="94"/>
        <end position="139"/>
    </location>
</feature>
<dbReference type="InterPro" id="IPR027859">
    <property type="entry name" value="KATNIP_dom"/>
</dbReference>
<sequence length="1557" mass="176480">MEERKRWKDYKNSRPIFGSTTSYNNTNDHDTTTTLDNTDPVLEKQRQYIKILEERNRLRKKLHAQRLQKDKEIIHREEAFTTTFNVPRKVSIDNRAIAKKSKPHNRSAGSTQHKEELHPSTHNESKSAPNRIFQPRGKWEKPAENSIAIFETQKGKKGARFSFISPAQEKQRNMEKGASSEEEYLEESFEEFSEVSDEAITQLENENDACTERKEAIDEEMQISESIALIETKDTNSSTPPISSELFTMIKGLPVSQQKMLQQLLTNFAKCDQVAQDVDILRDSVNERDPELWKHVKFAVDSIDKESTLQDKLPAFCDASAGQSTLPGNMDHSKIYGEPKRVAQCKDNCIIESKSRRHSLLQRLAREEDEESIQMSEKKSDESGILMKTRTLTQSQSESILKSGGGDSKRARAVPLLGISASTPFLEKVSSPHALSGQISDVRINFLSSWNSTRAIGLHAIQILDATDSILQVDINRIRVSEQMLLEDIAPVLPRSIEMVRTLAGLFSASTRKLQSVKASESKGWKGRISEKSGGLQISFQICSSCRPTLLRIFNSKDHSIATRDIEVFFQKKCVWTGSLQEPTMHNESSEHLCCEISLAPRAIRCDEQNTRTVSEAKTARVDTLEGVKESKWNPMSARDRKEKQFISSVKIADDPKATARRSLPAWLSKESLIEDFSSIVIVEDDSKKISDNPNLLSEDTMKMKRQEISSRKEKALNKDPRSEYPVLDAMTRAKLDSSTAGMSDVVDSLEKLRAADSKKIIDTPRDQRIIIPPTLRSTTSGASVFLDELRKRHQDEQSLPNNLCPPAPNTQGVIYFDSRYCGKVLSLDIFSTWGDPHYVGLNGIEMFDEEGRNISDYTKVSACPSSINDLEEYHDDPQVPANIVDGNYYTCDDQHMWLAPFIGSIEDERKKANAVRLEMSQAHTISMVRIWNYNKSRAHSSRGVRYIRMSLLSYEKATVSKISSRTIFQGDIRKAPGIMCPSEVENCYEEIVFTKEKKIVEVIHQHDLSWKSPQEDLNFVIVQPEDTKFSRPRTSHKTIRSELKSVQEAVPIIITNLEETIDKTKDLGTNDRPMTNSGSTGSDNSEVLEQPPQSAAAINPESVLYGRYISIHLMSTWGDRYYIGLTQIELLTGSQRATYPLNINHIDARPRDLESLGHHGDPRTLDKVVDGIAHTTDDAHMWLVPYSLEALPVLSINLPENEPLFGLRVWNYNKSVDDSFRGVKEMRISINNKWVEAATEIEEEHVRRGCMIVRKAPGNTELEFDQTILFSRFQEKPYSVAGAIPELKRESYPTRLHPYKSPVIRQDYESPYHPQGLILKFVCHATWGDPYYLGLNGMEIYGPEGKRVTAQPKLVTAKPYSVAEIQPEDDERDDRIPKNLFNGRNNTWEAQDAWLAPLASSLGKNSDTNVIYVVYDEPITISMVKIWNYSKTIERGVRIVSIFMDDLLIYFGTLKSAPATGAPRMARHYSSEMPTRMKFQVADDFGQPIFFTTLKHIVEPEKRKVSYCGQEEQDVLCINDGQVMHASKEMRRRALDPSVEGITVDLALRPVTAMRG</sequence>
<protein>
    <submittedName>
        <fullName evidence="3">Uncharacterized protein AlNc14C232G9316</fullName>
    </submittedName>
</protein>
<evidence type="ECO:0000259" key="2">
    <source>
        <dbReference type="Pfam" id="PF14652"/>
    </source>
</evidence>
<dbReference type="PANTHER" id="PTHR21534">
    <property type="entry name" value="KATANIN-INTERACTING PROTEIN"/>
    <property type="match status" value="1"/>
</dbReference>
<dbReference type="EMBL" id="FR824277">
    <property type="protein sequence ID" value="CCA24296.1"/>
    <property type="molecule type" value="Genomic_DNA"/>
</dbReference>
<evidence type="ECO:0000256" key="1">
    <source>
        <dbReference type="SAM" id="MobiDB-lite"/>
    </source>
</evidence>
<proteinExistence type="predicted"/>
<organism evidence="3">
    <name type="scientific">Albugo laibachii Nc14</name>
    <dbReference type="NCBI Taxonomy" id="890382"/>
    <lineage>
        <taxon>Eukaryota</taxon>
        <taxon>Sar</taxon>
        <taxon>Stramenopiles</taxon>
        <taxon>Oomycota</taxon>
        <taxon>Peronosporomycetes</taxon>
        <taxon>Albuginales</taxon>
        <taxon>Albuginaceae</taxon>
        <taxon>Albugo</taxon>
    </lineage>
</organism>
<feature type="region of interest" description="Disordered" evidence="1">
    <location>
        <begin position="1065"/>
        <end position="1096"/>
    </location>
</feature>
<feature type="compositionally biased region" description="Low complexity" evidence="1">
    <location>
        <begin position="20"/>
        <end position="37"/>
    </location>
</feature>
<accession>F0WSH4</accession>
<name>F0WSH4_9STRA</name>
<feature type="compositionally biased region" description="Basic and acidic residues" evidence="1">
    <location>
        <begin position="1"/>
        <end position="12"/>
    </location>
</feature>
<reference evidence="3" key="2">
    <citation type="submission" date="2011-02" db="EMBL/GenBank/DDBJ databases">
        <authorList>
            <person name="MacLean D."/>
        </authorList>
    </citation>
    <scope>NUCLEOTIDE SEQUENCE</scope>
</reference>
<feature type="compositionally biased region" description="Polar residues" evidence="1">
    <location>
        <begin position="1073"/>
        <end position="1094"/>
    </location>
</feature>
<feature type="domain" description="KATNIP" evidence="2">
    <location>
        <begin position="1112"/>
        <end position="1457"/>
    </location>
</feature>
<reference evidence="3" key="1">
    <citation type="journal article" date="2011" name="PLoS Biol.">
        <title>Gene gain and loss during evolution of obligate parasitism in the white rust pathogen of Arabidopsis thaliana.</title>
        <authorList>
            <person name="Kemen E."/>
            <person name="Gardiner A."/>
            <person name="Schultz-Larsen T."/>
            <person name="Kemen A.C."/>
            <person name="Balmuth A.L."/>
            <person name="Robert-Seilaniantz A."/>
            <person name="Bailey K."/>
            <person name="Holub E."/>
            <person name="Studholme D.J."/>
            <person name="Maclean D."/>
            <person name="Jones J.D."/>
        </authorList>
    </citation>
    <scope>NUCLEOTIDE SEQUENCE</scope>
</reference>
<dbReference type="PANTHER" id="PTHR21534:SF0">
    <property type="entry name" value="KATANIN-INTERACTING PROTEIN"/>
    <property type="match status" value="1"/>
</dbReference>
<dbReference type="Pfam" id="PF14652">
    <property type="entry name" value="DUF4457"/>
    <property type="match status" value="2"/>
</dbReference>
<gene>
    <name evidence="3" type="primary">AlNc14C232G9316</name>
    <name evidence="3" type="ORF">ALNC14_104400</name>
</gene>
<feature type="domain" description="KATNIP" evidence="2">
    <location>
        <begin position="821"/>
        <end position="950"/>
    </location>
</feature>
<evidence type="ECO:0000313" key="3">
    <source>
        <dbReference type="EMBL" id="CCA24296.1"/>
    </source>
</evidence>
<dbReference type="InterPro" id="IPR026704">
    <property type="entry name" value="KATNIP"/>
</dbReference>